<accession>L8GZB9</accession>
<dbReference type="GO" id="GO:0015250">
    <property type="term" value="F:water channel activity"/>
    <property type="evidence" value="ECO:0007669"/>
    <property type="project" value="TreeGrafter"/>
</dbReference>
<dbReference type="Gene3D" id="1.20.1080.10">
    <property type="entry name" value="Glycerol uptake facilitator protein"/>
    <property type="match status" value="1"/>
</dbReference>
<comment type="similarity">
    <text evidence="2 8">Belongs to the MIP/aquaporin (TC 1.A.8) family.</text>
</comment>
<feature type="transmembrane region" description="Helical" evidence="10">
    <location>
        <begin position="203"/>
        <end position="221"/>
    </location>
</feature>
<gene>
    <name evidence="11" type="ORF">ACA1_061930</name>
</gene>
<dbReference type="OMA" id="VANHWNH"/>
<keyword evidence="6 10" id="KW-1133">Transmembrane helix</keyword>
<feature type="compositionally biased region" description="Basic and acidic residues" evidence="9">
    <location>
        <begin position="9"/>
        <end position="25"/>
    </location>
</feature>
<dbReference type="InterPro" id="IPR023271">
    <property type="entry name" value="Aquaporin-like"/>
</dbReference>
<dbReference type="InterPro" id="IPR000425">
    <property type="entry name" value="MIP"/>
</dbReference>
<evidence type="ECO:0000256" key="6">
    <source>
        <dbReference type="ARBA" id="ARBA00022989"/>
    </source>
</evidence>
<dbReference type="GeneID" id="14918239"/>
<evidence type="ECO:0000256" key="1">
    <source>
        <dbReference type="ARBA" id="ARBA00004651"/>
    </source>
</evidence>
<keyword evidence="7 10" id="KW-0472">Membrane</keyword>
<dbReference type="Pfam" id="PF00230">
    <property type="entry name" value="MIP"/>
    <property type="match status" value="1"/>
</dbReference>
<dbReference type="VEuPathDB" id="AmoebaDB:ACA1_061930"/>
<dbReference type="AlphaFoldDB" id="L8GZB9"/>
<feature type="transmembrane region" description="Helical" evidence="10">
    <location>
        <begin position="241"/>
        <end position="261"/>
    </location>
</feature>
<evidence type="ECO:0000256" key="2">
    <source>
        <dbReference type="ARBA" id="ARBA00006175"/>
    </source>
</evidence>
<dbReference type="RefSeq" id="XP_004339464.1">
    <property type="nucleotide sequence ID" value="XM_004339416.1"/>
</dbReference>
<dbReference type="Proteomes" id="UP000011083">
    <property type="component" value="Unassembled WGS sequence"/>
</dbReference>
<evidence type="ECO:0000313" key="11">
    <source>
        <dbReference type="EMBL" id="ELR17451.1"/>
    </source>
</evidence>
<feature type="transmembrane region" description="Helical" evidence="10">
    <location>
        <begin position="141"/>
        <end position="162"/>
    </location>
</feature>
<evidence type="ECO:0000256" key="10">
    <source>
        <dbReference type="SAM" id="Phobius"/>
    </source>
</evidence>
<feature type="transmembrane region" description="Helical" evidence="10">
    <location>
        <begin position="66"/>
        <end position="87"/>
    </location>
</feature>
<protein>
    <submittedName>
        <fullName evidence="11">Transporter, major intrinsic protein (MIP) superfamily protein</fullName>
    </submittedName>
</protein>
<dbReference type="PROSITE" id="PS00221">
    <property type="entry name" value="MIP"/>
    <property type="match status" value="1"/>
</dbReference>
<dbReference type="GO" id="GO:0005886">
    <property type="term" value="C:plasma membrane"/>
    <property type="evidence" value="ECO:0007669"/>
    <property type="project" value="UniProtKB-SubCell"/>
</dbReference>
<dbReference type="PANTHER" id="PTHR19139:SF199">
    <property type="entry name" value="MIP17260P"/>
    <property type="match status" value="1"/>
</dbReference>
<dbReference type="STRING" id="1257118.L8GZB9"/>
<feature type="region of interest" description="Disordered" evidence="9">
    <location>
        <begin position="1"/>
        <end position="25"/>
    </location>
</feature>
<dbReference type="InterPro" id="IPR034294">
    <property type="entry name" value="Aquaporin_transptr"/>
</dbReference>
<keyword evidence="3 8" id="KW-0813">Transport</keyword>
<dbReference type="OrthoDB" id="18905at2759"/>
<dbReference type="InterPro" id="IPR022357">
    <property type="entry name" value="MIP_CS"/>
</dbReference>
<reference evidence="11 12" key="1">
    <citation type="journal article" date="2013" name="Genome Biol.">
        <title>Genome of Acanthamoeba castellanii highlights extensive lateral gene transfer and early evolution of tyrosine kinase signaling.</title>
        <authorList>
            <person name="Clarke M."/>
            <person name="Lohan A.J."/>
            <person name="Liu B."/>
            <person name="Lagkouvardos I."/>
            <person name="Roy S."/>
            <person name="Zafar N."/>
            <person name="Bertelli C."/>
            <person name="Schilde C."/>
            <person name="Kianianmomeni A."/>
            <person name="Burglin T.R."/>
            <person name="Frech C."/>
            <person name="Turcotte B."/>
            <person name="Kopec K.O."/>
            <person name="Synnott J.M."/>
            <person name="Choo C."/>
            <person name="Paponov I."/>
            <person name="Finkler A."/>
            <person name="Soon Heng Tan C."/>
            <person name="Hutchins A.P."/>
            <person name="Weinmeier T."/>
            <person name="Rattei T."/>
            <person name="Chu J.S."/>
            <person name="Gimenez G."/>
            <person name="Irimia M."/>
            <person name="Rigden D.J."/>
            <person name="Fitzpatrick D.A."/>
            <person name="Lorenzo-Morales J."/>
            <person name="Bateman A."/>
            <person name="Chiu C.H."/>
            <person name="Tang P."/>
            <person name="Hegemann P."/>
            <person name="Fromm H."/>
            <person name="Raoult D."/>
            <person name="Greub G."/>
            <person name="Miranda-Saavedra D."/>
            <person name="Chen N."/>
            <person name="Nash P."/>
            <person name="Ginger M.L."/>
            <person name="Horn M."/>
            <person name="Schaap P."/>
            <person name="Caler L."/>
            <person name="Loftus B."/>
        </authorList>
    </citation>
    <scope>NUCLEOTIDE SEQUENCE [LARGE SCALE GENOMIC DNA]</scope>
    <source>
        <strain evidence="11 12">Neff</strain>
    </source>
</reference>
<dbReference type="KEGG" id="acan:ACA1_061930"/>
<feature type="transmembrane region" description="Helical" evidence="10">
    <location>
        <begin position="99"/>
        <end position="120"/>
    </location>
</feature>
<proteinExistence type="inferred from homology"/>
<feature type="transmembrane region" description="Helical" evidence="10">
    <location>
        <begin position="174"/>
        <end position="191"/>
    </location>
</feature>
<keyword evidence="4" id="KW-1003">Cell membrane</keyword>
<dbReference type="EMBL" id="KB007974">
    <property type="protein sequence ID" value="ELR17451.1"/>
    <property type="molecule type" value="Genomic_DNA"/>
</dbReference>
<dbReference type="PANTHER" id="PTHR19139">
    <property type="entry name" value="AQUAPORIN TRANSPORTER"/>
    <property type="match status" value="1"/>
</dbReference>
<evidence type="ECO:0000256" key="3">
    <source>
        <dbReference type="ARBA" id="ARBA00022448"/>
    </source>
</evidence>
<evidence type="ECO:0000313" key="12">
    <source>
        <dbReference type="Proteomes" id="UP000011083"/>
    </source>
</evidence>
<dbReference type="SUPFAM" id="SSF81338">
    <property type="entry name" value="Aquaporin-like"/>
    <property type="match status" value="1"/>
</dbReference>
<dbReference type="PRINTS" id="PR00783">
    <property type="entry name" value="MINTRINSICP"/>
</dbReference>
<comment type="subcellular location">
    <subcellularLocation>
        <location evidence="1">Cell membrane</location>
        <topology evidence="1">Multi-pass membrane protein</topology>
    </subcellularLocation>
</comment>
<keyword evidence="5 8" id="KW-0812">Transmembrane</keyword>
<name>L8GZB9_ACACF</name>
<evidence type="ECO:0000256" key="5">
    <source>
        <dbReference type="ARBA" id="ARBA00022692"/>
    </source>
</evidence>
<evidence type="ECO:0000256" key="8">
    <source>
        <dbReference type="RuleBase" id="RU000477"/>
    </source>
</evidence>
<evidence type="ECO:0000256" key="9">
    <source>
        <dbReference type="SAM" id="MobiDB-lite"/>
    </source>
</evidence>
<evidence type="ECO:0000256" key="4">
    <source>
        <dbReference type="ARBA" id="ARBA00022475"/>
    </source>
</evidence>
<evidence type="ECO:0000256" key="7">
    <source>
        <dbReference type="ARBA" id="ARBA00023136"/>
    </source>
</evidence>
<organism evidence="11 12">
    <name type="scientific">Acanthamoeba castellanii (strain ATCC 30010 / Neff)</name>
    <dbReference type="NCBI Taxonomy" id="1257118"/>
    <lineage>
        <taxon>Eukaryota</taxon>
        <taxon>Amoebozoa</taxon>
        <taxon>Discosea</taxon>
        <taxon>Longamoebia</taxon>
        <taxon>Centramoebida</taxon>
        <taxon>Acanthamoebidae</taxon>
        <taxon>Acanthamoeba</taxon>
    </lineage>
</organism>
<sequence>MSSEDDIELHDRHDPGRDRDHDHHKGDRLRRLGHLVLLGPRENEGSDYVHVYSLAEWRDSDFWRALVAECLATKFFVCFSILIVLSAKQSFETSPAGEHVWVIVCHMALILICIYIFAPISGAHFNPSVTIAVLFCRRITVLRCLCYLAAQLVGAIAGAGLAKLALPSDKEGNLTFYMTFGLVFGSFGTAFDPRGWGKLGPVAIAIIVGINIHAGSIVSATMNPARAFGPAVVQWSWDDHWVWWVGAVGGGVAAGVIYEYLFMQRKNARPKGVPSTSGDNHEEKKTR</sequence>
<keyword evidence="12" id="KW-1185">Reference proteome</keyword>